<sequence length="187" mass="20383">MIPFTSGRFFMVLCCAVVVMWFASCKKEPIGSLVPPGFDGEAVYTMNGEMRTSPALASHDRSLPCNIYINASDLSFGQPQAQLIISHINFCELVLGDTLQVVLNEDMQEPDLPRGTYTVWNGGDLLAAIYSPAASSTIQDNYVVITAYDEATGLVNASFKLDLRKGFGNDDDYPQTLAIEGELEAIL</sequence>
<dbReference type="EMBL" id="FOFB01000016">
    <property type="protein sequence ID" value="SEQ80023.1"/>
    <property type="molecule type" value="Genomic_DNA"/>
</dbReference>
<proteinExistence type="predicted"/>
<evidence type="ECO:0000313" key="2">
    <source>
        <dbReference type="Proteomes" id="UP000199021"/>
    </source>
</evidence>
<dbReference type="Proteomes" id="UP000199021">
    <property type="component" value="Unassembled WGS sequence"/>
</dbReference>
<dbReference type="RefSeq" id="WP_090169805.1">
    <property type="nucleotide sequence ID" value="NZ_FOFB01000016.1"/>
</dbReference>
<gene>
    <name evidence="1" type="ORF">SAMN05444359_11624</name>
</gene>
<protein>
    <submittedName>
        <fullName evidence="1">Uncharacterized protein</fullName>
    </submittedName>
</protein>
<evidence type="ECO:0000313" key="1">
    <source>
        <dbReference type="EMBL" id="SEQ80023.1"/>
    </source>
</evidence>
<name>A0A1H9IZJ9_9BACT</name>
<reference evidence="2" key="1">
    <citation type="submission" date="2016-10" db="EMBL/GenBank/DDBJ databases">
        <authorList>
            <person name="Varghese N."/>
            <person name="Submissions S."/>
        </authorList>
    </citation>
    <scope>NUCLEOTIDE SEQUENCE [LARGE SCALE GENOMIC DNA]</scope>
    <source>
        <strain evidence="2">DSM 24740</strain>
    </source>
</reference>
<dbReference type="AlphaFoldDB" id="A0A1H9IZJ9"/>
<dbReference type="InParanoid" id="A0A1H9IZJ9"/>
<organism evidence="1 2">
    <name type="scientific">Neolewinella agarilytica</name>
    <dbReference type="NCBI Taxonomy" id="478744"/>
    <lineage>
        <taxon>Bacteria</taxon>
        <taxon>Pseudomonadati</taxon>
        <taxon>Bacteroidota</taxon>
        <taxon>Saprospiria</taxon>
        <taxon>Saprospirales</taxon>
        <taxon>Lewinellaceae</taxon>
        <taxon>Neolewinella</taxon>
    </lineage>
</organism>
<keyword evidence="2" id="KW-1185">Reference proteome</keyword>
<accession>A0A1H9IZJ9</accession>